<comment type="caution">
    <text evidence="1">The sequence shown here is derived from an EMBL/GenBank/DDBJ whole genome shotgun (WGS) entry which is preliminary data.</text>
</comment>
<reference evidence="1 2" key="1">
    <citation type="journal article" date="2018" name="Nat. Genet.">
        <title>The Rosa genome provides new insights in the design of modern roses.</title>
        <authorList>
            <person name="Bendahmane M."/>
        </authorList>
    </citation>
    <scope>NUCLEOTIDE SEQUENCE [LARGE SCALE GENOMIC DNA]</scope>
    <source>
        <strain evidence="2">cv. Old Blush</strain>
    </source>
</reference>
<dbReference type="AlphaFoldDB" id="A0A2P6RN90"/>
<accession>A0A2P6RN90</accession>
<evidence type="ECO:0000313" key="2">
    <source>
        <dbReference type="Proteomes" id="UP000238479"/>
    </source>
</evidence>
<protein>
    <recommendedName>
        <fullName evidence="3">Armadillo-like helical protein</fullName>
    </recommendedName>
</protein>
<dbReference type="EMBL" id="PDCK01000040">
    <property type="protein sequence ID" value="PRQ47897.1"/>
    <property type="molecule type" value="Genomic_DNA"/>
</dbReference>
<organism evidence="1 2">
    <name type="scientific">Rosa chinensis</name>
    <name type="common">China rose</name>
    <dbReference type="NCBI Taxonomy" id="74649"/>
    <lineage>
        <taxon>Eukaryota</taxon>
        <taxon>Viridiplantae</taxon>
        <taxon>Streptophyta</taxon>
        <taxon>Embryophyta</taxon>
        <taxon>Tracheophyta</taxon>
        <taxon>Spermatophyta</taxon>
        <taxon>Magnoliopsida</taxon>
        <taxon>eudicotyledons</taxon>
        <taxon>Gunneridae</taxon>
        <taxon>Pentapetalae</taxon>
        <taxon>rosids</taxon>
        <taxon>fabids</taxon>
        <taxon>Rosales</taxon>
        <taxon>Rosaceae</taxon>
        <taxon>Rosoideae</taxon>
        <taxon>Rosoideae incertae sedis</taxon>
        <taxon>Rosa</taxon>
    </lineage>
</organism>
<proteinExistence type="predicted"/>
<dbReference type="Proteomes" id="UP000238479">
    <property type="component" value="Chromosome 2"/>
</dbReference>
<evidence type="ECO:0000313" key="1">
    <source>
        <dbReference type="EMBL" id="PRQ47897.1"/>
    </source>
</evidence>
<dbReference type="Gene3D" id="1.25.10.10">
    <property type="entry name" value="Leucine-rich Repeat Variant"/>
    <property type="match status" value="1"/>
</dbReference>
<evidence type="ECO:0008006" key="3">
    <source>
        <dbReference type="Google" id="ProtNLM"/>
    </source>
</evidence>
<gene>
    <name evidence="1" type="ORF">RchiOBHm_Chr2g0104721</name>
</gene>
<dbReference type="Gramene" id="PRQ47897">
    <property type="protein sequence ID" value="PRQ47897"/>
    <property type="gene ID" value="RchiOBHm_Chr2g0104721"/>
</dbReference>
<sequence>METLSGHKYFRTKISASGALASILKLLDSQIRNIQGRGLKILYNLSFDIGICSQMLSLECIPKLVPFLEECSFRIETFVRY</sequence>
<dbReference type="InterPro" id="IPR011989">
    <property type="entry name" value="ARM-like"/>
</dbReference>
<dbReference type="InterPro" id="IPR016024">
    <property type="entry name" value="ARM-type_fold"/>
</dbReference>
<name>A0A2P6RN90_ROSCH</name>
<dbReference type="SUPFAM" id="SSF48371">
    <property type="entry name" value="ARM repeat"/>
    <property type="match status" value="1"/>
</dbReference>
<keyword evidence="2" id="KW-1185">Reference proteome</keyword>